<sequence>MQRAFPQELRDMLYTHIIKEGIYKVEGVAKYGKATPEQSKRRSATPAHSQDVQYVGKPTLFELGLFCYQVTTFKIGGNVLEQHKLKSYTKEFSALLTLMVGVQYKVAVRINITLDNDHADALDRVIRFGDAMNKMHPNFEQLK</sequence>
<evidence type="ECO:0000313" key="1">
    <source>
        <dbReference type="EMBL" id="QRD07401.1"/>
    </source>
</evidence>
<dbReference type="VEuPathDB" id="FungiDB:JI435_447400"/>
<dbReference type="EMBL" id="CP069044">
    <property type="protein sequence ID" value="QRD07401.1"/>
    <property type="molecule type" value="Genomic_DNA"/>
</dbReference>
<accession>A0A7U2ICN8</accession>
<name>A0A7U2ICN8_PHANO</name>
<gene>
    <name evidence="1" type="ORF">JI435_447400</name>
</gene>
<dbReference type="Proteomes" id="UP000663193">
    <property type="component" value="Chromosome 22"/>
</dbReference>
<evidence type="ECO:0000313" key="2">
    <source>
        <dbReference type="Proteomes" id="UP000663193"/>
    </source>
</evidence>
<reference evidence="2" key="1">
    <citation type="journal article" date="2021" name="BMC Genomics">
        <title>Chromosome-level genome assembly and manually-curated proteome of model necrotroph Parastagonospora nodorum Sn15 reveals a genome-wide trove of candidate effector homologs, and redundancy of virulence-related functions within an accessory chromosome.</title>
        <authorList>
            <person name="Bertazzoni S."/>
            <person name="Jones D.A.B."/>
            <person name="Phan H.T."/>
            <person name="Tan K.-C."/>
            <person name="Hane J.K."/>
        </authorList>
    </citation>
    <scope>NUCLEOTIDE SEQUENCE [LARGE SCALE GENOMIC DNA]</scope>
    <source>
        <strain evidence="2">SN15 / ATCC MYA-4574 / FGSC 10173)</strain>
    </source>
</reference>
<keyword evidence="2" id="KW-1185">Reference proteome</keyword>
<proteinExistence type="predicted"/>
<dbReference type="AlphaFoldDB" id="A0A7U2ICN8"/>
<protein>
    <submittedName>
        <fullName evidence="1">Uncharacterized protein</fullName>
    </submittedName>
</protein>
<organism evidence="1 2">
    <name type="scientific">Phaeosphaeria nodorum (strain SN15 / ATCC MYA-4574 / FGSC 10173)</name>
    <name type="common">Glume blotch fungus</name>
    <name type="synonym">Parastagonospora nodorum</name>
    <dbReference type="NCBI Taxonomy" id="321614"/>
    <lineage>
        <taxon>Eukaryota</taxon>
        <taxon>Fungi</taxon>
        <taxon>Dikarya</taxon>
        <taxon>Ascomycota</taxon>
        <taxon>Pezizomycotina</taxon>
        <taxon>Dothideomycetes</taxon>
        <taxon>Pleosporomycetidae</taxon>
        <taxon>Pleosporales</taxon>
        <taxon>Pleosporineae</taxon>
        <taxon>Phaeosphaeriaceae</taxon>
        <taxon>Parastagonospora</taxon>
    </lineage>
</organism>